<protein>
    <submittedName>
        <fullName evidence="2">Uncharacterized protein</fullName>
    </submittedName>
</protein>
<dbReference type="EMBL" id="CAJVRM010000002">
    <property type="protein sequence ID" value="CAG8970783.1"/>
    <property type="molecule type" value="Genomic_DNA"/>
</dbReference>
<accession>A0A9N9PQ08</accession>
<dbReference type="Proteomes" id="UP000701801">
    <property type="component" value="Unassembled WGS sequence"/>
</dbReference>
<gene>
    <name evidence="2" type="ORF">HYALB_00001570</name>
</gene>
<evidence type="ECO:0000256" key="1">
    <source>
        <dbReference type="SAM" id="MobiDB-lite"/>
    </source>
</evidence>
<sequence>MSRSPSTSSWVEVSKENDSSTPAPASSPPAPATSPVRSRAPSPPSRISSVEPSENRAASPSGSQHAPSPPSSPPVVQTGPQNASPGSPLSSPISSQYSSPGSPLLSPNSAAMYSSSSNMDNNGDTATQETRRDRRRRRPRRGAFDRNAYEGSSICRRPGGGCQVVSNPARHARRASSQVSPRSTVPQRGPWFPVNRMSAFPNFLAVRIDYLLPVFGISGRKVARAIERGLLPVYENPERDNSLAVPVDALPPVFGITPYEINNAISLGRLPVFESNPGADEIYQEPINGLLGTLPFMILVSTGQPFTTLELIGARRESYGNEPMDVFLGWLNDELWIGRIVDLGNGLFQYNINHPTLWNSDNLEEEAMGDDMDHYMGDDEDEVYYEQCCECANGALPSDNYIVHPDWTVDRLEREGGRSFYQRFRCY</sequence>
<reference evidence="2" key="1">
    <citation type="submission" date="2021-07" db="EMBL/GenBank/DDBJ databases">
        <authorList>
            <person name="Durling M."/>
        </authorList>
    </citation>
    <scope>NUCLEOTIDE SEQUENCE</scope>
</reference>
<organism evidence="2 3">
    <name type="scientific">Hymenoscyphus albidus</name>
    <dbReference type="NCBI Taxonomy" id="595503"/>
    <lineage>
        <taxon>Eukaryota</taxon>
        <taxon>Fungi</taxon>
        <taxon>Dikarya</taxon>
        <taxon>Ascomycota</taxon>
        <taxon>Pezizomycotina</taxon>
        <taxon>Leotiomycetes</taxon>
        <taxon>Helotiales</taxon>
        <taxon>Helotiaceae</taxon>
        <taxon>Hymenoscyphus</taxon>
    </lineage>
</organism>
<keyword evidence="3" id="KW-1185">Reference proteome</keyword>
<name>A0A9N9PQ08_9HELO</name>
<evidence type="ECO:0000313" key="3">
    <source>
        <dbReference type="Proteomes" id="UP000701801"/>
    </source>
</evidence>
<dbReference type="OrthoDB" id="10376460at2759"/>
<feature type="compositionally biased region" description="Low complexity" evidence="1">
    <location>
        <begin position="33"/>
        <end position="50"/>
    </location>
</feature>
<feature type="compositionally biased region" description="Polar residues" evidence="1">
    <location>
        <begin position="1"/>
        <end position="11"/>
    </location>
</feature>
<feature type="compositionally biased region" description="Low complexity" evidence="1">
    <location>
        <begin position="57"/>
        <end position="66"/>
    </location>
</feature>
<proteinExistence type="predicted"/>
<feature type="compositionally biased region" description="Low complexity" evidence="1">
    <location>
        <begin position="84"/>
        <end position="122"/>
    </location>
</feature>
<comment type="caution">
    <text evidence="2">The sequence shown here is derived from an EMBL/GenBank/DDBJ whole genome shotgun (WGS) entry which is preliminary data.</text>
</comment>
<dbReference type="AlphaFoldDB" id="A0A9N9PQ08"/>
<evidence type="ECO:0000313" key="2">
    <source>
        <dbReference type="EMBL" id="CAG8970783.1"/>
    </source>
</evidence>
<feature type="region of interest" description="Disordered" evidence="1">
    <location>
        <begin position="1"/>
        <end position="187"/>
    </location>
</feature>
<feature type="compositionally biased region" description="Polar residues" evidence="1">
    <location>
        <begin position="175"/>
        <end position="186"/>
    </location>
</feature>